<dbReference type="GO" id="GO:0006355">
    <property type="term" value="P:regulation of DNA-templated transcription"/>
    <property type="evidence" value="ECO:0007669"/>
    <property type="project" value="TreeGrafter"/>
</dbReference>
<feature type="compositionally biased region" description="Polar residues" evidence="1">
    <location>
        <begin position="318"/>
        <end position="329"/>
    </location>
</feature>
<dbReference type="PANTHER" id="PTHR13360">
    <property type="entry name" value="ACTIVATING SIGNAL COINTEGRATOR 1 COMPLEX SUBUNIT 1"/>
    <property type="match status" value="1"/>
</dbReference>
<dbReference type="GO" id="GO:0005634">
    <property type="term" value="C:nucleus"/>
    <property type="evidence" value="ECO:0007669"/>
    <property type="project" value="TreeGrafter"/>
</dbReference>
<feature type="region of interest" description="Disordered" evidence="1">
    <location>
        <begin position="177"/>
        <end position="198"/>
    </location>
</feature>
<dbReference type="AlphaFoldDB" id="A0A9W4XDS7"/>
<accession>A0A9W4XDS7</accession>
<name>A0A9W4XDS7_9PLEO</name>
<gene>
    <name evidence="3" type="ORF">PDIGIT_LOCUS1044</name>
</gene>
<feature type="compositionally biased region" description="Basic and acidic residues" evidence="1">
    <location>
        <begin position="284"/>
        <end position="293"/>
    </location>
</feature>
<evidence type="ECO:0000259" key="2">
    <source>
        <dbReference type="Pfam" id="PF10469"/>
    </source>
</evidence>
<dbReference type="Gene3D" id="3.90.1140.10">
    <property type="entry name" value="Cyclic phosphodiesterase"/>
    <property type="match status" value="1"/>
</dbReference>
<comment type="caution">
    <text evidence="3">The sequence shown here is derived from an EMBL/GenBank/DDBJ whole genome shotgun (WGS) entry which is preliminary data.</text>
</comment>
<dbReference type="GO" id="GO:0006307">
    <property type="term" value="P:DNA alkylation repair"/>
    <property type="evidence" value="ECO:0007669"/>
    <property type="project" value="InterPro"/>
</dbReference>
<dbReference type="Pfam" id="PF10469">
    <property type="entry name" value="AKAP7_NLS"/>
    <property type="match status" value="1"/>
</dbReference>
<evidence type="ECO:0000313" key="3">
    <source>
        <dbReference type="EMBL" id="CAI6252944.1"/>
    </source>
</evidence>
<dbReference type="OrthoDB" id="277832at2759"/>
<proteinExistence type="predicted"/>
<organism evidence="3 4">
    <name type="scientific">Periconia digitata</name>
    <dbReference type="NCBI Taxonomy" id="1303443"/>
    <lineage>
        <taxon>Eukaryota</taxon>
        <taxon>Fungi</taxon>
        <taxon>Dikarya</taxon>
        <taxon>Ascomycota</taxon>
        <taxon>Pezizomycotina</taxon>
        <taxon>Dothideomycetes</taxon>
        <taxon>Pleosporomycetidae</taxon>
        <taxon>Pleosporales</taxon>
        <taxon>Massarineae</taxon>
        <taxon>Periconiaceae</taxon>
        <taxon>Periconia</taxon>
    </lineage>
</organism>
<dbReference type="Proteomes" id="UP001152607">
    <property type="component" value="Unassembled WGS sequence"/>
</dbReference>
<evidence type="ECO:0000313" key="4">
    <source>
        <dbReference type="Proteomes" id="UP001152607"/>
    </source>
</evidence>
<dbReference type="EMBL" id="CAOQHR010000001">
    <property type="protein sequence ID" value="CAI6252944.1"/>
    <property type="molecule type" value="Genomic_DNA"/>
</dbReference>
<feature type="region of interest" description="Disordered" evidence="1">
    <location>
        <begin position="276"/>
        <end position="353"/>
    </location>
</feature>
<sequence length="418" mass="46213">MPIGIRFCLKIASQNAKLRSSSFPINCQHNCRFLSTMGKKKVKGEYNDFLDGEKLRDNADVRTTLQDTSTLGHDVSPQIRQERKGKGHTTNKSVSKRPQLTHFLCLPLVDEASRPQLQTAIDNLKEELRSSGLVPVKAVRPLGTLHLTLGVMSLDASQLKQAQQYLDKIDLRQLLPDGHSSDSAEKNAGGGTVRENNTIDALSSTNHLRITLEALVPMQKPMQTSILYAEPRDASGRLLSFGKALRSRFEQEGLMVEDKRDIRLHATIINTIYAKPKGKSAKSRGGDEGERHGGNRKALNAMPTPRSVNVPHDDNDTSAKSLNNGEDSITSSTSTGGDYAPQTKTDNVFDGGDGHGPNAKSWMRFDARDLMDKYAEYTWANDIPINRVQICKMGAAKILDEEGEIIDEQYEVVAEKFI</sequence>
<protein>
    <recommendedName>
        <fullName evidence="2">A-kinase anchor protein 7-like phosphoesterase domain-containing protein</fullName>
    </recommendedName>
</protein>
<feature type="region of interest" description="Disordered" evidence="1">
    <location>
        <begin position="68"/>
        <end position="95"/>
    </location>
</feature>
<feature type="domain" description="A-kinase anchor protein 7-like phosphoesterase" evidence="2">
    <location>
        <begin position="101"/>
        <end position="281"/>
    </location>
</feature>
<dbReference type="PANTHER" id="PTHR13360:SF1">
    <property type="entry name" value="ACTIVATING SIGNAL COINTEGRATOR 1 COMPLEX SUBUNIT 1"/>
    <property type="match status" value="1"/>
</dbReference>
<dbReference type="InterPro" id="IPR019510">
    <property type="entry name" value="AKAP7-like_phosphoesterase"/>
</dbReference>
<reference evidence="3" key="1">
    <citation type="submission" date="2023-01" db="EMBL/GenBank/DDBJ databases">
        <authorList>
            <person name="Van Ghelder C."/>
            <person name="Rancurel C."/>
        </authorList>
    </citation>
    <scope>NUCLEOTIDE SEQUENCE</scope>
    <source>
        <strain evidence="3">CNCM I-4278</strain>
    </source>
</reference>
<keyword evidence="4" id="KW-1185">Reference proteome</keyword>
<dbReference type="InterPro" id="IPR009210">
    <property type="entry name" value="ASCC1"/>
</dbReference>
<evidence type="ECO:0000256" key="1">
    <source>
        <dbReference type="SAM" id="MobiDB-lite"/>
    </source>
</evidence>